<evidence type="ECO:0000313" key="2">
    <source>
        <dbReference type="Proteomes" id="UP000663852"/>
    </source>
</evidence>
<comment type="caution">
    <text evidence="1">The sequence shown here is derived from an EMBL/GenBank/DDBJ whole genome shotgun (WGS) entry which is preliminary data.</text>
</comment>
<evidence type="ECO:0000313" key="1">
    <source>
        <dbReference type="EMBL" id="CAF1015666.1"/>
    </source>
</evidence>
<gene>
    <name evidence="1" type="ORF">EDS130_LOCUS15623</name>
</gene>
<dbReference type="OrthoDB" id="10044234at2759"/>
<dbReference type="AlphaFoldDB" id="A0A814HUV4"/>
<protein>
    <submittedName>
        <fullName evidence="1">Uncharacterized protein</fullName>
    </submittedName>
</protein>
<dbReference type="EMBL" id="CAJNOJ010000066">
    <property type="protein sequence ID" value="CAF1015666.1"/>
    <property type="molecule type" value="Genomic_DNA"/>
</dbReference>
<name>A0A814HUV4_ADIRI</name>
<dbReference type="Proteomes" id="UP000663852">
    <property type="component" value="Unassembled WGS sequence"/>
</dbReference>
<organism evidence="1 2">
    <name type="scientific">Adineta ricciae</name>
    <name type="common">Rotifer</name>
    <dbReference type="NCBI Taxonomy" id="249248"/>
    <lineage>
        <taxon>Eukaryota</taxon>
        <taxon>Metazoa</taxon>
        <taxon>Spiralia</taxon>
        <taxon>Gnathifera</taxon>
        <taxon>Rotifera</taxon>
        <taxon>Eurotatoria</taxon>
        <taxon>Bdelloidea</taxon>
        <taxon>Adinetida</taxon>
        <taxon>Adinetidae</taxon>
        <taxon>Adineta</taxon>
    </lineage>
</organism>
<reference evidence="1" key="1">
    <citation type="submission" date="2021-02" db="EMBL/GenBank/DDBJ databases">
        <authorList>
            <person name="Nowell W R."/>
        </authorList>
    </citation>
    <scope>NUCLEOTIDE SEQUENCE</scope>
</reference>
<sequence length="134" mass="16364">MMMLTNEMTMTSSMNRTPMKKQQIAGVITTVERWTHQQRCQFIERLLPLCNTYQLDMLWTVLQPSLHRDYFYAVKFRYPDYHFKQIILRNIQKKEYRHRRLDGEESFYLSNINDLREFRDDDGLPKKSQSVFTQ</sequence>
<accession>A0A814HUV4</accession>
<proteinExistence type="predicted"/>